<dbReference type="SUPFAM" id="SSF56300">
    <property type="entry name" value="Metallo-dependent phosphatases"/>
    <property type="match status" value="1"/>
</dbReference>
<dbReference type="AlphaFoldDB" id="A0A1F8BGA5"/>
<dbReference type="Gene3D" id="3.60.21.10">
    <property type="match status" value="1"/>
</dbReference>
<feature type="domain" description="Calcineurin-like phosphoesterase" evidence="1">
    <location>
        <begin position="31"/>
        <end position="234"/>
    </location>
</feature>
<dbReference type="InterPro" id="IPR051918">
    <property type="entry name" value="STPP_CPPED1"/>
</dbReference>
<sequence>MNKLVFTFLFTITLFVLTAGIFTTDISASFRFVAWADTRGNNSVLSRLSNQVRGMNTQPALTIYPGDLIPTNSSLTVLQRFQNWQTALDGGNNNGMSNKTFASRGNHDLPDTVTWVSFFQFGPLSDPNSVAAKVGVTNYQVLNDDLTYSFDYQNSHFIAVDGTGNANTITAAQIAWMNQDLTAASCRGIKHAFLFWHGPIYTVNGHMSSLPTALVMMLNDQPILTATFHGHEHVLAHTTMDHTRASQLTNLVFEQFVSGGAGAGFYSCTAGRSDFCDTVYGFVVIDVLSDTQIKAGFYKDGQTTPIIPEQTYTKGAVPIPASCGSPAPTSTPGQTFTVAELKSLLTRYLGIQDPRFWPLDGKINMMDAGFVIPKVL</sequence>
<dbReference type="EMBL" id="MGHF01000022">
    <property type="protein sequence ID" value="OGM63023.1"/>
    <property type="molecule type" value="Genomic_DNA"/>
</dbReference>
<dbReference type="Pfam" id="PF00149">
    <property type="entry name" value="Metallophos"/>
    <property type="match status" value="1"/>
</dbReference>
<dbReference type="InterPro" id="IPR029052">
    <property type="entry name" value="Metallo-depent_PP-like"/>
</dbReference>
<comment type="caution">
    <text evidence="2">The sequence shown here is derived from an EMBL/GenBank/DDBJ whole genome shotgun (WGS) entry which is preliminary data.</text>
</comment>
<organism evidence="2 3">
    <name type="scientific">Candidatus Woesebacteria bacterium RIFCSPLOWO2_01_FULL_39_21</name>
    <dbReference type="NCBI Taxonomy" id="1802519"/>
    <lineage>
        <taxon>Bacteria</taxon>
        <taxon>Candidatus Woeseibacteriota</taxon>
    </lineage>
</organism>
<protein>
    <recommendedName>
        <fullName evidence="1">Calcineurin-like phosphoesterase domain-containing protein</fullName>
    </recommendedName>
</protein>
<accession>A0A1F8BGA5</accession>
<dbReference type="STRING" id="1802519.A2961_00920"/>
<gene>
    <name evidence="2" type="ORF">A2961_00920</name>
</gene>
<dbReference type="PANTHER" id="PTHR43143">
    <property type="entry name" value="METALLOPHOSPHOESTERASE, CALCINEURIN SUPERFAMILY"/>
    <property type="match status" value="1"/>
</dbReference>
<dbReference type="GO" id="GO:0016787">
    <property type="term" value="F:hydrolase activity"/>
    <property type="evidence" value="ECO:0007669"/>
    <property type="project" value="InterPro"/>
</dbReference>
<evidence type="ECO:0000259" key="1">
    <source>
        <dbReference type="Pfam" id="PF00149"/>
    </source>
</evidence>
<reference evidence="2 3" key="1">
    <citation type="journal article" date="2016" name="Nat. Commun.">
        <title>Thousands of microbial genomes shed light on interconnected biogeochemical processes in an aquifer system.</title>
        <authorList>
            <person name="Anantharaman K."/>
            <person name="Brown C.T."/>
            <person name="Hug L.A."/>
            <person name="Sharon I."/>
            <person name="Castelle C.J."/>
            <person name="Probst A.J."/>
            <person name="Thomas B.C."/>
            <person name="Singh A."/>
            <person name="Wilkins M.J."/>
            <person name="Karaoz U."/>
            <person name="Brodie E.L."/>
            <person name="Williams K.H."/>
            <person name="Hubbard S.S."/>
            <person name="Banfield J.F."/>
        </authorList>
    </citation>
    <scope>NUCLEOTIDE SEQUENCE [LARGE SCALE GENOMIC DNA]</scope>
</reference>
<dbReference type="Proteomes" id="UP000177082">
    <property type="component" value="Unassembled WGS sequence"/>
</dbReference>
<dbReference type="PANTHER" id="PTHR43143:SF1">
    <property type="entry name" value="SERINE_THREONINE-PROTEIN PHOSPHATASE CPPED1"/>
    <property type="match status" value="1"/>
</dbReference>
<dbReference type="InterPro" id="IPR004843">
    <property type="entry name" value="Calcineurin-like_PHP"/>
</dbReference>
<name>A0A1F8BGA5_9BACT</name>
<evidence type="ECO:0000313" key="2">
    <source>
        <dbReference type="EMBL" id="OGM63023.1"/>
    </source>
</evidence>
<proteinExistence type="predicted"/>
<evidence type="ECO:0000313" key="3">
    <source>
        <dbReference type="Proteomes" id="UP000177082"/>
    </source>
</evidence>